<evidence type="ECO:0000313" key="4">
    <source>
        <dbReference type="WBParaSite" id="maker-uti_cns_0007829-snap-gene-0.4-mRNA-1"/>
    </source>
</evidence>
<accession>A0A1I8I0G3</accession>
<evidence type="ECO:0000313" key="5">
    <source>
        <dbReference type="WBParaSite" id="maker-uti_cns_0009029-snap-gene-0.3-mRNA-1"/>
    </source>
</evidence>
<keyword evidence="3" id="KW-1185">Reference proteome</keyword>
<feature type="domain" description="LNS2/PITP" evidence="2">
    <location>
        <begin position="18"/>
        <end position="177"/>
    </location>
</feature>
<dbReference type="GO" id="GO:0009062">
    <property type="term" value="P:fatty acid catabolic process"/>
    <property type="evidence" value="ECO:0007669"/>
    <property type="project" value="TreeGrafter"/>
</dbReference>
<dbReference type="InterPro" id="IPR031315">
    <property type="entry name" value="LNS2/PITP"/>
</dbReference>
<organism evidence="3 5">
    <name type="scientific">Macrostomum lignano</name>
    <dbReference type="NCBI Taxonomy" id="282301"/>
    <lineage>
        <taxon>Eukaryota</taxon>
        <taxon>Metazoa</taxon>
        <taxon>Spiralia</taxon>
        <taxon>Lophotrochozoa</taxon>
        <taxon>Platyhelminthes</taxon>
        <taxon>Rhabditophora</taxon>
        <taxon>Macrostomorpha</taxon>
        <taxon>Macrostomida</taxon>
        <taxon>Macrostomidae</taxon>
        <taxon>Macrostomum</taxon>
    </lineage>
</organism>
<dbReference type="Proteomes" id="UP000095280">
    <property type="component" value="Unplaced"/>
</dbReference>
<dbReference type="GO" id="GO:0005634">
    <property type="term" value="C:nucleus"/>
    <property type="evidence" value="ECO:0007669"/>
    <property type="project" value="TreeGrafter"/>
</dbReference>
<evidence type="ECO:0000256" key="1">
    <source>
        <dbReference type="SAM" id="MobiDB-lite"/>
    </source>
</evidence>
<dbReference type="AlphaFoldDB" id="A0A1I8I0G3"/>
<dbReference type="GO" id="GO:0003713">
    <property type="term" value="F:transcription coactivator activity"/>
    <property type="evidence" value="ECO:0007669"/>
    <property type="project" value="TreeGrafter"/>
</dbReference>
<feature type="region of interest" description="Disordered" evidence="1">
    <location>
        <begin position="212"/>
        <end position="249"/>
    </location>
</feature>
<dbReference type="GO" id="GO:0032869">
    <property type="term" value="P:cellular response to insulin stimulus"/>
    <property type="evidence" value="ECO:0007669"/>
    <property type="project" value="TreeGrafter"/>
</dbReference>
<dbReference type="Pfam" id="PF08235">
    <property type="entry name" value="LNS2"/>
    <property type="match status" value="1"/>
</dbReference>
<sequence>GTASCLCEVHLWRHDDRIVVSDIDGTITRSDLLGQLLPIVGQDWIQPTVTSLFSAVGGNGYRFLYLSSRGLGQSEATRRFLDRISQEGAGLPGGPVLLSPDSLLAALHREVIARRPQDFKIPCLRDIRALFQTAHKVGGPFWAGFGNRPTDADTYAKVGIPLERCFTVNSRGELLRGGCYQMDGCGWAPSYRALMDIVDHVFPKWKPDSPGILQINQDGDANADMKDEEEAGSSPGRRSSSTVHAVSLSEKNKNWRMGWACGGKEVEDGWVAKDREAEDG</sequence>
<proteinExistence type="predicted"/>
<dbReference type="WBParaSite" id="maker-uti_cns_0009029-snap-gene-0.3-mRNA-1">
    <property type="protein sequence ID" value="maker-uti_cns_0009029-snap-gene-0.3-mRNA-1"/>
    <property type="gene ID" value="maker-uti_cns_0009029-snap-gene-0.3"/>
</dbReference>
<dbReference type="InterPro" id="IPR013209">
    <property type="entry name" value="LNS2"/>
</dbReference>
<dbReference type="PANTHER" id="PTHR12181">
    <property type="entry name" value="LIPIN"/>
    <property type="match status" value="1"/>
</dbReference>
<dbReference type="WBParaSite" id="maker-uti_cns_0007829-snap-gene-0.4-mRNA-1">
    <property type="protein sequence ID" value="maker-uti_cns_0007829-snap-gene-0.4-mRNA-1"/>
    <property type="gene ID" value="maker-uti_cns_0007829-snap-gene-0.4"/>
</dbReference>
<name>A0A1I8I0G3_9PLAT</name>
<protein>
    <submittedName>
        <fullName evidence="4 5">LNS2 domain-containing protein</fullName>
    </submittedName>
</protein>
<evidence type="ECO:0000259" key="2">
    <source>
        <dbReference type="SMART" id="SM00775"/>
    </source>
</evidence>
<evidence type="ECO:0000313" key="3">
    <source>
        <dbReference type="Proteomes" id="UP000095280"/>
    </source>
</evidence>
<dbReference type="GO" id="GO:0019432">
    <property type="term" value="P:triglyceride biosynthetic process"/>
    <property type="evidence" value="ECO:0007669"/>
    <property type="project" value="TreeGrafter"/>
</dbReference>
<dbReference type="GO" id="GO:0008195">
    <property type="term" value="F:phosphatidate phosphatase activity"/>
    <property type="evidence" value="ECO:0007669"/>
    <property type="project" value="TreeGrafter"/>
</dbReference>
<reference evidence="4 5" key="1">
    <citation type="submission" date="2016-11" db="UniProtKB">
        <authorList>
            <consortium name="WormBaseParasite"/>
        </authorList>
    </citation>
    <scope>IDENTIFICATION</scope>
</reference>
<dbReference type="InterPro" id="IPR026058">
    <property type="entry name" value="LIPIN"/>
</dbReference>
<dbReference type="InterPro" id="IPR036412">
    <property type="entry name" value="HAD-like_sf"/>
</dbReference>
<dbReference type="PANTHER" id="PTHR12181:SF12">
    <property type="entry name" value="PHOSPHATIDATE PHOSPHATASE"/>
    <property type="match status" value="1"/>
</dbReference>
<dbReference type="GO" id="GO:0045944">
    <property type="term" value="P:positive regulation of transcription by RNA polymerase II"/>
    <property type="evidence" value="ECO:0007669"/>
    <property type="project" value="TreeGrafter"/>
</dbReference>
<dbReference type="SMART" id="SM00775">
    <property type="entry name" value="LNS2"/>
    <property type="match status" value="1"/>
</dbReference>
<dbReference type="SUPFAM" id="SSF56784">
    <property type="entry name" value="HAD-like"/>
    <property type="match status" value="1"/>
</dbReference>